<dbReference type="PANTHER" id="PTHR42760">
    <property type="entry name" value="SHORT-CHAIN DEHYDROGENASES/REDUCTASES FAMILY MEMBER"/>
    <property type="match status" value="1"/>
</dbReference>
<dbReference type="SUPFAM" id="SSF51735">
    <property type="entry name" value="NAD(P)-binding Rossmann-fold domains"/>
    <property type="match status" value="1"/>
</dbReference>
<dbReference type="PRINTS" id="PR00080">
    <property type="entry name" value="SDRFAMILY"/>
</dbReference>
<organism evidence="2 3">
    <name type="scientific">Novosphingobium barchaimii LL02</name>
    <dbReference type="NCBI Taxonomy" id="1114963"/>
    <lineage>
        <taxon>Bacteria</taxon>
        <taxon>Pseudomonadati</taxon>
        <taxon>Pseudomonadota</taxon>
        <taxon>Alphaproteobacteria</taxon>
        <taxon>Sphingomonadales</taxon>
        <taxon>Sphingomonadaceae</taxon>
        <taxon>Novosphingobium</taxon>
    </lineage>
</organism>
<reference evidence="2 3" key="1">
    <citation type="journal article" date="2015" name="G3 (Bethesda)">
        <title>Insights into Ongoing Evolution of the Hexachlorocyclohexane Catabolic Pathway from Comparative Genomics of Ten Sphingomonadaceae Strains.</title>
        <authorList>
            <person name="Pearce S.L."/>
            <person name="Oakeshott J.G."/>
            <person name="Pandey G."/>
        </authorList>
    </citation>
    <scope>NUCLEOTIDE SEQUENCE [LARGE SCALE GENOMIC DNA]</scope>
    <source>
        <strain evidence="2 3">LL02</strain>
    </source>
</reference>
<dbReference type="RefSeq" id="WP_059153158.1">
    <property type="nucleotide sequence ID" value="NZ_KQ130457.1"/>
</dbReference>
<dbReference type="FunFam" id="3.40.50.720:FF:000084">
    <property type="entry name" value="Short-chain dehydrogenase reductase"/>
    <property type="match status" value="1"/>
</dbReference>
<dbReference type="InterPro" id="IPR036291">
    <property type="entry name" value="NAD(P)-bd_dom_sf"/>
</dbReference>
<dbReference type="Gene3D" id="3.40.50.720">
    <property type="entry name" value="NAD(P)-binding Rossmann-like Domain"/>
    <property type="match status" value="1"/>
</dbReference>
<dbReference type="CDD" id="cd05233">
    <property type="entry name" value="SDR_c"/>
    <property type="match status" value="1"/>
</dbReference>
<accession>A0A0J7XK38</accession>
<dbReference type="AlphaFoldDB" id="A0A0J7XK38"/>
<proteinExistence type="inferred from homology"/>
<dbReference type="InterPro" id="IPR020904">
    <property type="entry name" value="Sc_DH/Rdtase_CS"/>
</dbReference>
<keyword evidence="3" id="KW-1185">Reference proteome</keyword>
<sequence length="263" mass="28283">MTTNTGRLAGKVAIITGASTGCGPVMAKLFVEQGAKVLLAARREELVLEAAKAAGDGAIGMRVDVTSEDDVRAMVDRAMVEFGQVDIMLNNAAAPGQDKWVWEQTVENFNNTLAIDLTAAMLCSREVLNRSMLERGTGSIINFSSTAGWIGMVRKTHYTSAKAALRALTKTIALEVGPKGIRCNCLVPGSIETELWMNWGKRMAAEKGLSYDDWKTQILTDSPLRSIAQPIDIAYLALFLAGEESRMITGQSINCDAGGYMVG</sequence>
<dbReference type="OrthoDB" id="5457012at2"/>
<dbReference type="PATRIC" id="fig|1114963.3.peg.4191"/>
<comment type="similarity">
    <text evidence="1">Belongs to the short-chain dehydrogenases/reductases (SDR) family.</text>
</comment>
<dbReference type="EMBL" id="JACU01000010">
    <property type="protein sequence ID" value="KMS52004.1"/>
    <property type="molecule type" value="Genomic_DNA"/>
</dbReference>
<evidence type="ECO:0000256" key="1">
    <source>
        <dbReference type="ARBA" id="ARBA00006484"/>
    </source>
</evidence>
<dbReference type="GO" id="GO:0016616">
    <property type="term" value="F:oxidoreductase activity, acting on the CH-OH group of donors, NAD or NADP as acceptor"/>
    <property type="evidence" value="ECO:0007669"/>
    <property type="project" value="TreeGrafter"/>
</dbReference>
<dbReference type="Pfam" id="PF13561">
    <property type="entry name" value="adh_short_C2"/>
    <property type="match status" value="1"/>
</dbReference>
<gene>
    <name evidence="2" type="ORF">V474_02845</name>
</gene>
<dbReference type="InterPro" id="IPR002347">
    <property type="entry name" value="SDR_fam"/>
</dbReference>
<evidence type="ECO:0000313" key="2">
    <source>
        <dbReference type="EMBL" id="KMS52004.1"/>
    </source>
</evidence>
<dbReference type="PRINTS" id="PR00081">
    <property type="entry name" value="GDHRDH"/>
</dbReference>
<evidence type="ECO:0000313" key="3">
    <source>
        <dbReference type="Proteomes" id="UP000052268"/>
    </source>
</evidence>
<name>A0A0J7XK38_9SPHN</name>
<dbReference type="PROSITE" id="PS51257">
    <property type="entry name" value="PROKAR_LIPOPROTEIN"/>
    <property type="match status" value="1"/>
</dbReference>
<dbReference type="PROSITE" id="PS00061">
    <property type="entry name" value="ADH_SHORT"/>
    <property type="match status" value="1"/>
</dbReference>
<protein>
    <submittedName>
        <fullName evidence="2">Short-chain dehydrogenase</fullName>
    </submittedName>
</protein>
<dbReference type="Proteomes" id="UP000052268">
    <property type="component" value="Unassembled WGS sequence"/>
</dbReference>
<comment type="caution">
    <text evidence="2">The sequence shown here is derived from an EMBL/GenBank/DDBJ whole genome shotgun (WGS) entry which is preliminary data.</text>
</comment>